<keyword evidence="1" id="KW-0238">DNA-binding</keyword>
<dbReference type="InterPro" id="IPR011051">
    <property type="entry name" value="RmlC_Cupin_sf"/>
</dbReference>
<dbReference type="Pfam" id="PF13560">
    <property type="entry name" value="HTH_31"/>
    <property type="match status" value="1"/>
</dbReference>
<dbReference type="InterPro" id="IPR050807">
    <property type="entry name" value="TransReg_Diox_bact_type"/>
</dbReference>
<sequence length="182" mass="19756">MPKIGQKLKVLRDRRAISVRQLAVRSGVSHSTISLIERDSLSPSLNTMAAILDALGATLSDFFSEQTSPLPYSPFYVGEDLSEVGKSSRISYKVIGLNHPNRSIMFMKERFAAGADTGEPYSHNAQECGVVIAGAIELTVADQTTVLQAGDGYYFDSALPHHFKNVCDGETEIISACNPPTY</sequence>
<protein>
    <submittedName>
        <fullName evidence="3">XRE family transcriptional regulator</fullName>
    </submittedName>
</protein>
<evidence type="ECO:0000259" key="2">
    <source>
        <dbReference type="PROSITE" id="PS50943"/>
    </source>
</evidence>
<reference evidence="3 4" key="1">
    <citation type="submission" date="2014-12" db="EMBL/GenBank/DDBJ databases">
        <authorList>
            <person name="Kuzmanovic N."/>
            <person name="Pulawska J."/>
            <person name="Obradovic A."/>
        </authorList>
    </citation>
    <scope>NUCLEOTIDE SEQUENCE [LARGE SCALE GENOMIC DNA]</scope>
    <source>
        <strain evidence="3 4">KFB 330</strain>
    </source>
</reference>
<comment type="caution">
    <text evidence="3">The sequence shown here is derived from an EMBL/GenBank/DDBJ whole genome shotgun (WGS) entry which is preliminary data.</text>
</comment>
<dbReference type="Gene3D" id="1.10.260.40">
    <property type="entry name" value="lambda repressor-like DNA-binding domains"/>
    <property type="match status" value="1"/>
</dbReference>
<dbReference type="InterPro" id="IPR014710">
    <property type="entry name" value="RmlC-like_jellyroll"/>
</dbReference>
<evidence type="ECO:0000313" key="4">
    <source>
        <dbReference type="Proteomes" id="UP000032564"/>
    </source>
</evidence>
<dbReference type="Proteomes" id="UP000032564">
    <property type="component" value="Unassembled WGS sequence"/>
</dbReference>
<dbReference type="InterPro" id="IPR001387">
    <property type="entry name" value="Cro/C1-type_HTH"/>
</dbReference>
<dbReference type="PROSITE" id="PS50943">
    <property type="entry name" value="HTH_CROC1"/>
    <property type="match status" value="1"/>
</dbReference>
<accession>A0ABR5D0M0</accession>
<name>A0ABR5D0M0_9HYPH</name>
<proteinExistence type="predicted"/>
<dbReference type="RefSeq" id="WP_045023646.1">
    <property type="nucleotide sequence ID" value="NZ_CP166108.1"/>
</dbReference>
<keyword evidence="4" id="KW-1185">Reference proteome</keyword>
<dbReference type="PANTHER" id="PTHR46797">
    <property type="entry name" value="HTH-TYPE TRANSCRIPTIONAL REGULATOR"/>
    <property type="match status" value="1"/>
</dbReference>
<dbReference type="Gene3D" id="2.60.120.10">
    <property type="entry name" value="Jelly Rolls"/>
    <property type="match status" value="1"/>
</dbReference>
<dbReference type="CDD" id="cd00093">
    <property type="entry name" value="HTH_XRE"/>
    <property type="match status" value="1"/>
</dbReference>
<dbReference type="SUPFAM" id="SSF47413">
    <property type="entry name" value="lambda repressor-like DNA-binding domains"/>
    <property type="match status" value="1"/>
</dbReference>
<dbReference type="InterPro" id="IPR010982">
    <property type="entry name" value="Lambda_DNA-bd_dom_sf"/>
</dbReference>
<feature type="domain" description="HTH cro/C1-type" evidence="2">
    <location>
        <begin position="8"/>
        <end position="62"/>
    </location>
</feature>
<organism evidence="3 4">
    <name type="scientific">Agrobacterium arsenijevicii</name>
    <dbReference type="NCBI Taxonomy" id="1585697"/>
    <lineage>
        <taxon>Bacteria</taxon>
        <taxon>Pseudomonadati</taxon>
        <taxon>Pseudomonadota</taxon>
        <taxon>Alphaproteobacteria</taxon>
        <taxon>Hyphomicrobiales</taxon>
        <taxon>Rhizobiaceae</taxon>
        <taxon>Rhizobium/Agrobacterium group</taxon>
        <taxon>Agrobacterium</taxon>
    </lineage>
</organism>
<dbReference type="SUPFAM" id="SSF51182">
    <property type="entry name" value="RmlC-like cupins"/>
    <property type="match status" value="1"/>
</dbReference>
<evidence type="ECO:0000256" key="1">
    <source>
        <dbReference type="ARBA" id="ARBA00023125"/>
    </source>
</evidence>
<dbReference type="EMBL" id="JWIT01000030">
    <property type="protein sequence ID" value="KJF70623.1"/>
    <property type="molecule type" value="Genomic_DNA"/>
</dbReference>
<dbReference type="InterPro" id="IPR013096">
    <property type="entry name" value="Cupin_2"/>
</dbReference>
<dbReference type="SMART" id="SM00530">
    <property type="entry name" value="HTH_XRE"/>
    <property type="match status" value="1"/>
</dbReference>
<gene>
    <name evidence="3" type="ORF">RP75_25440</name>
</gene>
<dbReference type="CDD" id="cd02209">
    <property type="entry name" value="cupin_XRE_C"/>
    <property type="match status" value="1"/>
</dbReference>
<dbReference type="PANTHER" id="PTHR46797:SF11">
    <property type="entry name" value="HTH-TYPE TRANSCRIPTIONAL REGULATOR PUUR"/>
    <property type="match status" value="1"/>
</dbReference>
<dbReference type="Pfam" id="PF07883">
    <property type="entry name" value="Cupin_2"/>
    <property type="match status" value="1"/>
</dbReference>
<evidence type="ECO:0000313" key="3">
    <source>
        <dbReference type="EMBL" id="KJF70623.1"/>
    </source>
</evidence>